<dbReference type="Gene3D" id="1.10.510.10">
    <property type="entry name" value="Transferase(Phosphotransferase) domain 1"/>
    <property type="match status" value="1"/>
</dbReference>
<dbReference type="InterPro" id="IPR045269">
    <property type="entry name" value="Atg1-like"/>
</dbReference>
<dbReference type="GO" id="GO:0005829">
    <property type="term" value="C:cytosol"/>
    <property type="evidence" value="ECO:0007669"/>
    <property type="project" value="TreeGrafter"/>
</dbReference>
<dbReference type="Proteomes" id="UP000230233">
    <property type="component" value="Chromosome V"/>
</dbReference>
<dbReference type="PANTHER" id="PTHR24348">
    <property type="entry name" value="SERINE/THREONINE-PROTEIN KINASE UNC-51-RELATED"/>
    <property type="match status" value="1"/>
</dbReference>
<dbReference type="SUPFAM" id="SSF56112">
    <property type="entry name" value="Protein kinase-like (PK-like)"/>
    <property type="match status" value="1"/>
</dbReference>
<evidence type="ECO:0000313" key="8">
    <source>
        <dbReference type="EMBL" id="PIC31104.1"/>
    </source>
</evidence>
<keyword evidence="3" id="KW-0418">Kinase</keyword>
<dbReference type="STRING" id="1611254.A0A2G5TV26"/>
<dbReference type="GO" id="GO:0005524">
    <property type="term" value="F:ATP binding"/>
    <property type="evidence" value="ECO:0007669"/>
    <property type="project" value="UniProtKB-UniRule"/>
</dbReference>
<feature type="domain" description="Protein kinase" evidence="7">
    <location>
        <begin position="24"/>
        <end position="288"/>
    </location>
</feature>
<proteinExistence type="predicted"/>
<dbReference type="InterPro" id="IPR011009">
    <property type="entry name" value="Kinase-like_dom_sf"/>
</dbReference>
<gene>
    <name evidence="8" type="primary">Cnig_chr_V.g22123</name>
    <name evidence="8" type="ORF">B9Z55_022123</name>
</gene>
<dbReference type="GO" id="GO:0000407">
    <property type="term" value="C:phagophore assembly site"/>
    <property type="evidence" value="ECO:0007669"/>
    <property type="project" value="TreeGrafter"/>
</dbReference>
<dbReference type="GO" id="GO:0005776">
    <property type="term" value="C:autophagosome"/>
    <property type="evidence" value="ECO:0007669"/>
    <property type="project" value="TreeGrafter"/>
</dbReference>
<dbReference type="GO" id="GO:0000045">
    <property type="term" value="P:autophagosome assembly"/>
    <property type="evidence" value="ECO:0007669"/>
    <property type="project" value="TreeGrafter"/>
</dbReference>
<sequence length="288" mass="32117">MNAEDQADYVKPGQTIISSSGRSIEFGQKIGAGAFGQVFAGRIQKENGEQGEVLACKMVPYEPGEESEAEEEINILKMLINVKNIVSLEEAFDVHFDDQHYKIMCFEKLGPSLAHMLQNRKICVPNALKVGLIVLDVFAELEKIGVLYQDLHPGNLLFSHNLSHLKVTDFGNSEVAKRNKKPRKDGKNFLYIFDAISVGFLVLCCRGATTMIRPTATISSYVNSLKHVKETLLEHDSLFLSAFLDEGIEQLRSELSYSKLRKALTSSVYTFNPKEPFIVTQGVPPMLT</sequence>
<dbReference type="Pfam" id="PF00069">
    <property type="entry name" value="Pkinase"/>
    <property type="match status" value="1"/>
</dbReference>
<dbReference type="PANTHER" id="PTHR24348:SF22">
    <property type="entry name" value="NON-SPECIFIC SERINE_THREONINE PROTEIN KINASE"/>
    <property type="match status" value="1"/>
</dbReference>
<keyword evidence="9" id="KW-1185">Reference proteome</keyword>
<evidence type="ECO:0000256" key="1">
    <source>
        <dbReference type="ARBA" id="ARBA00022679"/>
    </source>
</evidence>
<evidence type="ECO:0000256" key="2">
    <source>
        <dbReference type="ARBA" id="ARBA00022741"/>
    </source>
</evidence>
<keyword evidence="2 5" id="KW-0547">Nucleotide-binding</keyword>
<dbReference type="GO" id="GO:0010506">
    <property type="term" value="P:regulation of autophagy"/>
    <property type="evidence" value="ECO:0007669"/>
    <property type="project" value="InterPro"/>
</dbReference>
<evidence type="ECO:0000256" key="4">
    <source>
        <dbReference type="ARBA" id="ARBA00022840"/>
    </source>
</evidence>
<dbReference type="GO" id="GO:0004674">
    <property type="term" value="F:protein serine/threonine kinase activity"/>
    <property type="evidence" value="ECO:0007669"/>
    <property type="project" value="InterPro"/>
</dbReference>
<dbReference type="PROSITE" id="PS50011">
    <property type="entry name" value="PROTEIN_KINASE_DOM"/>
    <property type="match status" value="1"/>
</dbReference>
<dbReference type="InterPro" id="IPR000719">
    <property type="entry name" value="Prot_kinase_dom"/>
</dbReference>
<organism evidence="8 9">
    <name type="scientific">Caenorhabditis nigoni</name>
    <dbReference type="NCBI Taxonomy" id="1611254"/>
    <lineage>
        <taxon>Eukaryota</taxon>
        <taxon>Metazoa</taxon>
        <taxon>Ecdysozoa</taxon>
        <taxon>Nematoda</taxon>
        <taxon>Chromadorea</taxon>
        <taxon>Rhabditida</taxon>
        <taxon>Rhabditina</taxon>
        <taxon>Rhabditomorpha</taxon>
        <taxon>Rhabditoidea</taxon>
        <taxon>Rhabditidae</taxon>
        <taxon>Peloderinae</taxon>
        <taxon>Caenorhabditis</taxon>
    </lineage>
</organism>
<keyword evidence="4 5" id="KW-0067">ATP-binding</keyword>
<comment type="caution">
    <text evidence="8">The sequence shown here is derived from an EMBL/GenBank/DDBJ whole genome shotgun (WGS) entry which is preliminary data.</text>
</comment>
<keyword evidence="6" id="KW-0812">Transmembrane</keyword>
<name>A0A2G5TV26_9PELO</name>
<accession>A0A2G5TV26</accession>
<evidence type="ECO:0000256" key="6">
    <source>
        <dbReference type="SAM" id="Phobius"/>
    </source>
</evidence>
<dbReference type="PROSITE" id="PS00107">
    <property type="entry name" value="PROTEIN_KINASE_ATP"/>
    <property type="match status" value="1"/>
</dbReference>
<dbReference type="AlphaFoldDB" id="A0A2G5TV26"/>
<feature type="transmembrane region" description="Helical" evidence="6">
    <location>
        <begin position="188"/>
        <end position="209"/>
    </location>
</feature>
<evidence type="ECO:0000256" key="3">
    <source>
        <dbReference type="ARBA" id="ARBA00022777"/>
    </source>
</evidence>
<dbReference type="InterPro" id="IPR017441">
    <property type="entry name" value="Protein_kinase_ATP_BS"/>
</dbReference>
<evidence type="ECO:0000313" key="9">
    <source>
        <dbReference type="Proteomes" id="UP000230233"/>
    </source>
</evidence>
<keyword evidence="1" id="KW-0808">Transferase</keyword>
<dbReference type="EMBL" id="PDUG01000005">
    <property type="protein sequence ID" value="PIC31104.1"/>
    <property type="molecule type" value="Genomic_DNA"/>
</dbReference>
<protein>
    <recommendedName>
        <fullName evidence="7">Protein kinase domain-containing protein</fullName>
    </recommendedName>
</protein>
<feature type="binding site" evidence="5">
    <location>
        <position position="57"/>
    </location>
    <ligand>
        <name>ATP</name>
        <dbReference type="ChEBI" id="CHEBI:30616"/>
    </ligand>
</feature>
<keyword evidence="6" id="KW-1133">Transmembrane helix</keyword>
<keyword evidence="6" id="KW-0472">Membrane</keyword>
<reference evidence="9" key="1">
    <citation type="submission" date="2017-10" db="EMBL/GenBank/DDBJ databases">
        <title>Rapid genome shrinkage in a self-fertile nematode reveals novel sperm competition proteins.</title>
        <authorList>
            <person name="Yin D."/>
            <person name="Schwarz E.M."/>
            <person name="Thomas C.G."/>
            <person name="Felde R.L."/>
            <person name="Korf I.F."/>
            <person name="Cutter A.D."/>
            <person name="Schartner C.M."/>
            <person name="Ralston E.J."/>
            <person name="Meyer B.J."/>
            <person name="Haag E.S."/>
        </authorList>
    </citation>
    <scope>NUCLEOTIDE SEQUENCE [LARGE SCALE GENOMIC DNA]</scope>
    <source>
        <strain evidence="9">JU1422</strain>
    </source>
</reference>
<dbReference type="GO" id="GO:0016020">
    <property type="term" value="C:membrane"/>
    <property type="evidence" value="ECO:0007669"/>
    <property type="project" value="TreeGrafter"/>
</dbReference>
<dbReference type="SMART" id="SM00220">
    <property type="entry name" value="S_TKc"/>
    <property type="match status" value="1"/>
</dbReference>
<evidence type="ECO:0000256" key="5">
    <source>
        <dbReference type="PROSITE-ProRule" id="PRU10141"/>
    </source>
</evidence>
<evidence type="ECO:0000259" key="7">
    <source>
        <dbReference type="PROSITE" id="PS50011"/>
    </source>
</evidence>